<proteinExistence type="predicted"/>
<evidence type="ECO:0000313" key="1">
    <source>
        <dbReference type="EMBL" id="KAI3351877.1"/>
    </source>
</evidence>
<organism evidence="1 2">
    <name type="scientific">Scortum barcoo</name>
    <name type="common">barcoo grunter</name>
    <dbReference type="NCBI Taxonomy" id="214431"/>
    <lineage>
        <taxon>Eukaryota</taxon>
        <taxon>Metazoa</taxon>
        <taxon>Chordata</taxon>
        <taxon>Craniata</taxon>
        <taxon>Vertebrata</taxon>
        <taxon>Euteleostomi</taxon>
        <taxon>Actinopterygii</taxon>
        <taxon>Neopterygii</taxon>
        <taxon>Teleostei</taxon>
        <taxon>Neoteleostei</taxon>
        <taxon>Acanthomorphata</taxon>
        <taxon>Eupercaria</taxon>
        <taxon>Centrarchiformes</taxon>
        <taxon>Terapontoidei</taxon>
        <taxon>Terapontidae</taxon>
        <taxon>Scortum</taxon>
    </lineage>
</organism>
<evidence type="ECO:0000313" key="2">
    <source>
        <dbReference type="Proteomes" id="UP000831701"/>
    </source>
</evidence>
<gene>
    <name evidence="1" type="ORF">L3Q82_020703</name>
</gene>
<reference evidence="1" key="1">
    <citation type="submission" date="2022-04" db="EMBL/GenBank/DDBJ databases">
        <title>Jade perch genome.</title>
        <authorList>
            <person name="Chao B."/>
        </authorList>
    </citation>
    <scope>NUCLEOTIDE SEQUENCE</scope>
    <source>
        <strain evidence="1">CB-2022</strain>
    </source>
</reference>
<feature type="non-terminal residue" evidence="1">
    <location>
        <position position="173"/>
    </location>
</feature>
<comment type="caution">
    <text evidence="1">The sequence shown here is derived from an EMBL/GenBank/DDBJ whole genome shotgun (WGS) entry which is preliminary data.</text>
</comment>
<protein>
    <submittedName>
        <fullName evidence="1">Uncharacterized protein</fullName>
    </submittedName>
</protein>
<sequence length="173" mass="18602">MLMCTSISLQAFHPLLRGLPHQIVLQRNFHVTRGSKDPHMKDLLYAQICAPGPYSSDVPHSATLCYFDVHIVTKSYGTLNVPVECLSEPQREQKGGGWVLWVQQQSGPLNPCSLDTGPSQNSGGPPSFSYFANLSTANLLLTSSSPPLLLSASMAALPAPSQQSHCLSVGDIT</sequence>
<name>A0ACB8VAF6_9TELE</name>
<dbReference type="EMBL" id="CM041554">
    <property type="protein sequence ID" value="KAI3351877.1"/>
    <property type="molecule type" value="Genomic_DNA"/>
</dbReference>
<keyword evidence="2" id="KW-1185">Reference proteome</keyword>
<dbReference type="Proteomes" id="UP000831701">
    <property type="component" value="Chromosome 24"/>
</dbReference>
<accession>A0ACB8VAF6</accession>